<dbReference type="PANTHER" id="PTHR15607:SF18">
    <property type="entry name" value="SYNAPTONEMAL COMPLEX PROTEIN 2-LIKE ISOFORM X1"/>
    <property type="match status" value="1"/>
</dbReference>
<reference evidence="2" key="1">
    <citation type="journal article" date="2010" name="Nature">
        <title>The Amphimedon queenslandica genome and the evolution of animal complexity.</title>
        <authorList>
            <person name="Srivastava M."/>
            <person name="Simakov O."/>
            <person name="Chapman J."/>
            <person name="Fahey B."/>
            <person name="Gauthier M.E."/>
            <person name="Mitros T."/>
            <person name="Richards G.S."/>
            <person name="Conaco C."/>
            <person name="Dacre M."/>
            <person name="Hellsten U."/>
            <person name="Larroux C."/>
            <person name="Putnam N.H."/>
            <person name="Stanke M."/>
            <person name="Adamska M."/>
            <person name="Darling A."/>
            <person name="Degnan S.M."/>
            <person name="Oakley T.H."/>
            <person name="Plachetzki D.C."/>
            <person name="Zhai Y."/>
            <person name="Adamski M."/>
            <person name="Calcino A."/>
            <person name="Cummins S.F."/>
            <person name="Goodstein D.M."/>
            <person name="Harris C."/>
            <person name="Jackson D.J."/>
            <person name="Leys S.P."/>
            <person name="Shu S."/>
            <person name="Woodcroft B.J."/>
            <person name="Vervoort M."/>
            <person name="Kosik K.S."/>
            <person name="Manning G."/>
            <person name="Degnan B.M."/>
            <person name="Rokhsar D.S."/>
        </authorList>
    </citation>
    <scope>NUCLEOTIDE SEQUENCE [LARGE SCALE GENOMIC DNA]</scope>
</reference>
<dbReference type="EnsemblMetazoa" id="XM_020000662.1">
    <property type="protein sequence ID" value="XP_019856221.1"/>
    <property type="gene ID" value="LOC109584794"/>
</dbReference>
<proteinExistence type="predicted"/>
<evidence type="ECO:0000313" key="1">
    <source>
        <dbReference type="EnsemblMetazoa" id="XP_019856221.1"/>
    </source>
</evidence>
<sequence>MSSLEDILSRTGGVKMDELRKYLESTGAPGGPPDSDISSSKCTKKFYEVLKSSVLKSLKSGSLTDFVLLMEALRQLGSPSVSNFRKFITFGLSKMMSVCLDQLLLLADSALTFDWNKAMESFVSVIEDISSYSESAFTSICLLIPSLIHSLVIISYKLNSQYISTVVEISRLLNHLLSNCSLVKRSLVLSSQDVYKDVIMIGERLPLVGDFEYQQNLLEMFFRLTDNDRRTDVALKLFGAYKLSKDFMNIRQPEFETDSRVFLNKLNTASGSLQR</sequence>
<dbReference type="RefSeq" id="XP_019856221.1">
    <property type="nucleotide sequence ID" value="XM_020000662.1"/>
</dbReference>
<dbReference type="AlphaFoldDB" id="A0AAN0JHE9"/>
<dbReference type="PANTHER" id="PTHR15607">
    <property type="entry name" value="SYNAPTONEMAL COMPLEX PROTEIN-RELATED"/>
    <property type="match status" value="1"/>
</dbReference>
<dbReference type="Proteomes" id="UP000007879">
    <property type="component" value="Unassembled WGS sequence"/>
</dbReference>
<protein>
    <submittedName>
        <fullName evidence="1">Uncharacterized protein</fullName>
    </submittedName>
</protein>
<name>A0AAN0JHE9_AMPQE</name>
<dbReference type="GeneID" id="109584794"/>
<evidence type="ECO:0000313" key="2">
    <source>
        <dbReference type="Proteomes" id="UP000007879"/>
    </source>
</evidence>
<organism evidence="1 2">
    <name type="scientific">Amphimedon queenslandica</name>
    <name type="common">Sponge</name>
    <dbReference type="NCBI Taxonomy" id="400682"/>
    <lineage>
        <taxon>Eukaryota</taxon>
        <taxon>Metazoa</taxon>
        <taxon>Porifera</taxon>
        <taxon>Demospongiae</taxon>
        <taxon>Heteroscleromorpha</taxon>
        <taxon>Haplosclerida</taxon>
        <taxon>Niphatidae</taxon>
        <taxon>Amphimedon</taxon>
    </lineage>
</organism>
<dbReference type="InterPro" id="IPR024835">
    <property type="entry name" value="SYCP2-like"/>
</dbReference>
<reference evidence="1" key="2">
    <citation type="submission" date="2024-06" db="UniProtKB">
        <authorList>
            <consortium name="EnsemblMetazoa"/>
        </authorList>
    </citation>
    <scope>IDENTIFICATION</scope>
</reference>
<accession>A0AAN0JHE9</accession>
<dbReference type="KEGG" id="aqu:109584794"/>
<keyword evidence="2" id="KW-1185">Reference proteome</keyword>